<gene>
    <name evidence="1" type="ORF">EV147_1918</name>
</gene>
<dbReference type="OrthoDB" id="5431733at2"/>
<proteinExistence type="predicted"/>
<dbReference type="Proteomes" id="UP000291078">
    <property type="component" value="Unassembled WGS sequence"/>
</dbReference>
<dbReference type="EMBL" id="SGXM01000001">
    <property type="protein sequence ID" value="RZT42873.1"/>
    <property type="molecule type" value="Genomic_DNA"/>
</dbReference>
<comment type="caution">
    <text evidence="1">The sequence shown here is derived from an EMBL/GenBank/DDBJ whole genome shotgun (WGS) entry which is preliminary data.</text>
</comment>
<keyword evidence="2" id="KW-1185">Reference proteome</keyword>
<accession>A0A4Q7S944</accession>
<sequence>MSDHPRFTINRSMILLLPEQPFVDWILAVDPEPPPSLTLEAVRDDASVFLLPEDIANTPENAQHWVEKRWRPMFEFMLAEWFDDSLWPEDITLDMFRKWFTVRYHSMIWDMAPETTLDLEDWEEDDEDGSTMLH</sequence>
<reference evidence="1 2" key="1">
    <citation type="journal article" date="2015" name="Stand. Genomic Sci.">
        <title>Genomic Encyclopedia of Bacterial and Archaeal Type Strains, Phase III: the genomes of soil and plant-associated and newly described type strains.</title>
        <authorList>
            <person name="Whitman W.B."/>
            <person name="Woyke T."/>
            <person name="Klenk H.P."/>
            <person name="Zhou Y."/>
            <person name="Lilburn T.G."/>
            <person name="Beck B.J."/>
            <person name="De Vos P."/>
            <person name="Vandamme P."/>
            <person name="Eisen J.A."/>
            <person name="Garrity G."/>
            <person name="Hugenholtz P."/>
            <person name="Kyrpides N.C."/>
        </authorList>
    </citation>
    <scope>NUCLEOTIDE SEQUENCE [LARGE SCALE GENOMIC DNA]</scope>
    <source>
        <strain evidence="1 2">ASC-9842</strain>
    </source>
</reference>
<evidence type="ECO:0000313" key="2">
    <source>
        <dbReference type="Proteomes" id="UP000291078"/>
    </source>
</evidence>
<organism evidence="1 2">
    <name type="scientific">Cupriavidus agavae</name>
    <dbReference type="NCBI Taxonomy" id="1001822"/>
    <lineage>
        <taxon>Bacteria</taxon>
        <taxon>Pseudomonadati</taxon>
        <taxon>Pseudomonadota</taxon>
        <taxon>Betaproteobacteria</taxon>
        <taxon>Burkholderiales</taxon>
        <taxon>Burkholderiaceae</taxon>
        <taxon>Cupriavidus</taxon>
    </lineage>
</organism>
<name>A0A4Q7S944_9BURK</name>
<dbReference type="AlphaFoldDB" id="A0A4Q7S944"/>
<evidence type="ECO:0008006" key="3">
    <source>
        <dbReference type="Google" id="ProtNLM"/>
    </source>
</evidence>
<protein>
    <recommendedName>
        <fullName evidence="3">VacJ</fullName>
    </recommendedName>
</protein>
<evidence type="ECO:0000313" key="1">
    <source>
        <dbReference type="EMBL" id="RZT42873.1"/>
    </source>
</evidence>
<dbReference type="RefSeq" id="WP_130390829.1">
    <property type="nucleotide sequence ID" value="NZ_SGXM01000001.1"/>
</dbReference>